<reference evidence="8 9" key="1">
    <citation type="submission" date="2025-05" db="UniProtKB">
        <authorList>
            <consortium name="RefSeq"/>
        </authorList>
    </citation>
    <scope>NUCLEOTIDE SEQUENCE [LARGE SCALE GENOMIC DNA]</scope>
</reference>
<gene>
    <name evidence="9 10" type="primary">LOC110085817</name>
</gene>
<evidence type="ECO:0000259" key="6">
    <source>
        <dbReference type="Pfam" id="PF02931"/>
    </source>
</evidence>
<evidence type="ECO:0000259" key="7">
    <source>
        <dbReference type="Pfam" id="PF02932"/>
    </source>
</evidence>
<feature type="transmembrane region" description="Helical" evidence="5">
    <location>
        <begin position="155"/>
        <end position="174"/>
    </location>
</feature>
<keyword evidence="8" id="KW-1185">Reference proteome</keyword>
<evidence type="ECO:0000256" key="4">
    <source>
        <dbReference type="ARBA" id="ARBA00023136"/>
    </source>
</evidence>
<keyword evidence="3 5" id="KW-1133">Transmembrane helix</keyword>
<evidence type="ECO:0000256" key="3">
    <source>
        <dbReference type="ARBA" id="ARBA00022989"/>
    </source>
</evidence>
<dbReference type="InterPro" id="IPR036734">
    <property type="entry name" value="Neur_chan_lig-bd_sf"/>
</dbReference>
<dbReference type="Pfam" id="PF02932">
    <property type="entry name" value="Neur_chan_memb"/>
    <property type="match status" value="1"/>
</dbReference>
<dbReference type="GeneID" id="110085817"/>
<evidence type="ECO:0000313" key="8">
    <source>
        <dbReference type="Proteomes" id="UP001652642"/>
    </source>
</evidence>
<sequence length="364" mass="42166">MWTNEFISWNPLDFCNISSVSLPMNLFWVPDIYIDERADEDKFTASPFVNISSNGSIIAFQAHRLTSSCNLDVHAFPFDEQKCNLTIMSSAYSDEDILMKSVKTSKMANQDSHKNYLTNGEWKFENLRIIEDTVHYDTFSSSVVTYEVTMTRRSILHVLALILPTFSLFLLDMAISYAPASPEEKIVFKVTLILEVSFLSMILNDKLPTTSNNPPVIAKFFTGMFMFMVLGILENAFILYLRERKPKFQYFKGKKFLSRFLRTEEEKSEDPMTCFETRMAKEENQTAQLPLSENECSDSLAFLKHLNTELQQIKKHLALEECQDDAPKSSREDKHFLRVEKGLYCARLILSLAFLIYIIIKWKQ</sequence>
<dbReference type="RefSeq" id="XP_072846671.1">
    <property type="nucleotide sequence ID" value="XM_072990570.1"/>
</dbReference>
<dbReference type="PROSITE" id="PS00236">
    <property type="entry name" value="NEUROTR_ION_CHANNEL"/>
    <property type="match status" value="1"/>
</dbReference>
<dbReference type="Gene3D" id="1.20.58.390">
    <property type="entry name" value="Neurotransmitter-gated ion-channel transmembrane domain"/>
    <property type="match status" value="1"/>
</dbReference>
<dbReference type="Proteomes" id="UP001652642">
    <property type="component" value="Chromosome 2"/>
</dbReference>
<evidence type="ECO:0000313" key="9">
    <source>
        <dbReference type="RefSeq" id="XP_072846671.1"/>
    </source>
</evidence>
<dbReference type="SUPFAM" id="SSF90112">
    <property type="entry name" value="Neurotransmitter-gated ion-channel transmembrane pore"/>
    <property type="match status" value="1"/>
</dbReference>
<dbReference type="InterPro" id="IPR018000">
    <property type="entry name" value="Neurotransmitter_ion_chnl_CS"/>
</dbReference>
<evidence type="ECO:0000256" key="2">
    <source>
        <dbReference type="ARBA" id="ARBA00022692"/>
    </source>
</evidence>
<dbReference type="InterPro" id="IPR006201">
    <property type="entry name" value="Neur_channel"/>
</dbReference>
<evidence type="ECO:0000256" key="5">
    <source>
        <dbReference type="SAM" id="Phobius"/>
    </source>
</evidence>
<keyword evidence="4 5" id="KW-0472">Membrane</keyword>
<dbReference type="InterPro" id="IPR006202">
    <property type="entry name" value="Neur_chan_lig-bd"/>
</dbReference>
<dbReference type="PANTHER" id="PTHR18945">
    <property type="entry name" value="NEUROTRANSMITTER GATED ION CHANNEL"/>
    <property type="match status" value="1"/>
</dbReference>
<proteinExistence type="predicted"/>
<comment type="subcellular location">
    <subcellularLocation>
        <location evidence="1">Membrane</location>
        <topology evidence="1">Multi-pass membrane protein</topology>
    </subcellularLocation>
</comment>
<keyword evidence="2 5" id="KW-0812">Transmembrane</keyword>
<dbReference type="InterPro" id="IPR038050">
    <property type="entry name" value="Neuro_actylchol_rec"/>
</dbReference>
<accession>A0ABM5FMP3</accession>
<organism evidence="8 9">
    <name type="scientific">Pogona vitticeps</name>
    <name type="common">central bearded dragon</name>
    <dbReference type="NCBI Taxonomy" id="103695"/>
    <lineage>
        <taxon>Eukaryota</taxon>
        <taxon>Metazoa</taxon>
        <taxon>Chordata</taxon>
        <taxon>Craniata</taxon>
        <taxon>Vertebrata</taxon>
        <taxon>Euteleostomi</taxon>
        <taxon>Lepidosauria</taxon>
        <taxon>Squamata</taxon>
        <taxon>Bifurcata</taxon>
        <taxon>Unidentata</taxon>
        <taxon>Episquamata</taxon>
        <taxon>Toxicofera</taxon>
        <taxon>Iguania</taxon>
        <taxon>Acrodonta</taxon>
        <taxon>Agamidae</taxon>
        <taxon>Amphibolurinae</taxon>
        <taxon>Pogona</taxon>
    </lineage>
</organism>
<dbReference type="Pfam" id="PF02931">
    <property type="entry name" value="Neur_chan_LBD"/>
    <property type="match status" value="1"/>
</dbReference>
<dbReference type="SUPFAM" id="SSF63712">
    <property type="entry name" value="Nicotinic receptor ligand binding domain-like"/>
    <property type="match status" value="1"/>
</dbReference>
<feature type="transmembrane region" description="Helical" evidence="5">
    <location>
        <begin position="342"/>
        <end position="360"/>
    </location>
</feature>
<dbReference type="InterPro" id="IPR006029">
    <property type="entry name" value="Neurotrans-gated_channel_TM"/>
</dbReference>
<protein>
    <submittedName>
        <fullName evidence="9 10">5-hydroxytryptamine receptor 3A-like</fullName>
    </submittedName>
</protein>
<evidence type="ECO:0000256" key="1">
    <source>
        <dbReference type="ARBA" id="ARBA00004141"/>
    </source>
</evidence>
<dbReference type="InterPro" id="IPR036719">
    <property type="entry name" value="Neuro-gated_channel_TM_sf"/>
</dbReference>
<feature type="domain" description="Neurotransmitter-gated ion-channel transmembrane" evidence="7">
    <location>
        <begin position="162"/>
        <end position="294"/>
    </location>
</feature>
<feature type="transmembrane region" description="Helical" evidence="5">
    <location>
        <begin position="216"/>
        <end position="241"/>
    </location>
</feature>
<evidence type="ECO:0000313" key="10">
    <source>
        <dbReference type="RefSeq" id="XP_072846673.1"/>
    </source>
</evidence>
<feature type="domain" description="Neurotransmitter-gated ion-channel ligand-binding" evidence="6">
    <location>
        <begin position="1"/>
        <end position="153"/>
    </location>
</feature>
<dbReference type="Gene3D" id="2.70.170.10">
    <property type="entry name" value="Neurotransmitter-gated ion-channel ligand-binding domain"/>
    <property type="match status" value="1"/>
</dbReference>
<name>A0ABM5FMP3_9SAUR</name>
<dbReference type="RefSeq" id="XP_072846673.1">
    <property type="nucleotide sequence ID" value="XM_072990572.1"/>
</dbReference>